<dbReference type="PANTHER" id="PTHR36978:SF4">
    <property type="entry name" value="P-LOOP CONTAINING NUCLEOSIDE TRIPHOSPHATE HYDROLASE PROTEIN"/>
    <property type="match status" value="1"/>
</dbReference>
<dbReference type="PANTHER" id="PTHR36978">
    <property type="entry name" value="P-LOOP CONTAINING NUCLEOTIDE TRIPHOSPHATE HYDROLASE"/>
    <property type="match status" value="1"/>
</dbReference>
<accession>A0A1Z1FC61</accession>
<keyword evidence="2" id="KW-1185">Reference proteome</keyword>
<sequence>MALEVIGAGLGRNATFTLKFAPERLGFGPCFHMAELFADTRRRLPLWLDVIDGRPDWDAVFEGFRSVTDYPACTYWRELSEHFPDARIVLTTRDPDSWFDSVSETIFSPRMQAGFAGTPVERMMQGAIFDAFAAGSMQDRAFMTDWYRRRNEEVIASLPPERLLVFHPKEGWEPLCAFLDVPVPDGPFPRVNSRDELGTANDEAGGLPADLQELEQWGQAYIDAMRAKAMA</sequence>
<dbReference type="SUPFAM" id="SSF52540">
    <property type="entry name" value="P-loop containing nucleoside triphosphate hydrolases"/>
    <property type="match status" value="1"/>
</dbReference>
<dbReference type="InterPro" id="IPR040632">
    <property type="entry name" value="Sulfotransfer_4"/>
</dbReference>
<dbReference type="EMBL" id="CP019602">
    <property type="protein sequence ID" value="ARU16401.1"/>
    <property type="molecule type" value="Genomic_DNA"/>
</dbReference>
<organism evidence="1 2">
    <name type="scientific">Croceicoccus marinus</name>
    <dbReference type="NCBI Taxonomy" id="450378"/>
    <lineage>
        <taxon>Bacteria</taxon>
        <taxon>Pseudomonadati</taxon>
        <taxon>Pseudomonadota</taxon>
        <taxon>Alphaproteobacteria</taxon>
        <taxon>Sphingomonadales</taxon>
        <taxon>Erythrobacteraceae</taxon>
        <taxon>Croceicoccus</taxon>
    </lineage>
</organism>
<evidence type="ECO:0000313" key="2">
    <source>
        <dbReference type="Proteomes" id="UP000195807"/>
    </source>
</evidence>
<dbReference type="Pfam" id="PF17784">
    <property type="entry name" value="Sulfotransfer_4"/>
    <property type="match status" value="1"/>
</dbReference>
<dbReference type="AlphaFoldDB" id="A0A1Z1FC61"/>
<dbReference type="Proteomes" id="UP000195807">
    <property type="component" value="Chromosome"/>
</dbReference>
<evidence type="ECO:0008006" key="3">
    <source>
        <dbReference type="Google" id="ProtNLM"/>
    </source>
</evidence>
<dbReference type="KEGG" id="cman:A9D14_09655"/>
<protein>
    <recommendedName>
        <fullName evidence="3">Sulfotransferase family protein</fullName>
    </recommendedName>
</protein>
<dbReference type="Gene3D" id="3.40.50.300">
    <property type="entry name" value="P-loop containing nucleotide triphosphate hydrolases"/>
    <property type="match status" value="1"/>
</dbReference>
<dbReference type="OrthoDB" id="9806624at2"/>
<proteinExistence type="predicted"/>
<gene>
    <name evidence="1" type="ORF">A9D14_09655</name>
</gene>
<reference evidence="1 2" key="1">
    <citation type="submission" date="2017-01" db="EMBL/GenBank/DDBJ databases">
        <title>Complete genome sequence of esterase-producing bacterium Croceicoccus marinus E4A9.</title>
        <authorList>
            <person name="Wu Y.-H."/>
            <person name="Cheng H."/>
            <person name="Xu L."/>
            <person name="Huo Y.-Y."/>
            <person name="Wang C.-S."/>
            <person name="Xu X.-W."/>
        </authorList>
    </citation>
    <scope>NUCLEOTIDE SEQUENCE [LARGE SCALE GENOMIC DNA]</scope>
    <source>
        <strain evidence="1 2">E4A9</strain>
    </source>
</reference>
<dbReference type="InterPro" id="IPR027417">
    <property type="entry name" value="P-loop_NTPase"/>
</dbReference>
<name>A0A1Z1FC61_9SPHN</name>
<dbReference type="STRING" id="450378.GCA_001661675_01944"/>
<dbReference type="RefSeq" id="WP_066845731.1">
    <property type="nucleotide sequence ID" value="NZ_CP019602.1"/>
</dbReference>
<evidence type="ECO:0000313" key="1">
    <source>
        <dbReference type="EMBL" id="ARU16401.1"/>
    </source>
</evidence>